<feature type="domain" description="Helicase ATP-binding" evidence="4">
    <location>
        <begin position="1251"/>
        <end position="1474"/>
    </location>
</feature>
<dbReference type="GO" id="GO:0030422">
    <property type="term" value="P:siRNA processing"/>
    <property type="evidence" value="ECO:0007669"/>
    <property type="project" value="TreeGrafter"/>
</dbReference>
<accession>A0A0C3S877</accession>
<evidence type="ECO:0000313" key="5">
    <source>
        <dbReference type="EMBL" id="KIP05130.1"/>
    </source>
</evidence>
<dbReference type="Pfam" id="PF13087">
    <property type="entry name" value="AAA_12"/>
    <property type="match status" value="1"/>
</dbReference>
<dbReference type="SUPFAM" id="SSF52540">
    <property type="entry name" value="P-loop containing nucleoside triphosphate hydrolases"/>
    <property type="match status" value="1"/>
</dbReference>
<dbReference type="SMART" id="SM00487">
    <property type="entry name" value="DEXDc"/>
    <property type="match status" value="1"/>
</dbReference>
<dbReference type="Pfam" id="PF13086">
    <property type="entry name" value="AAA_11"/>
    <property type="match status" value="2"/>
</dbReference>
<dbReference type="InterPro" id="IPR014001">
    <property type="entry name" value="Helicase_ATP-bd"/>
</dbReference>
<dbReference type="GO" id="GO:0003723">
    <property type="term" value="F:RNA binding"/>
    <property type="evidence" value="ECO:0007669"/>
    <property type="project" value="UniProtKB-KW"/>
</dbReference>
<dbReference type="STRING" id="745531.A0A0C3S877"/>
<dbReference type="InterPro" id="IPR041679">
    <property type="entry name" value="DNA2/NAM7-like_C"/>
</dbReference>
<feature type="compositionally biased region" description="Basic and acidic residues" evidence="2">
    <location>
        <begin position="1082"/>
        <end position="1091"/>
    </location>
</feature>
<organism evidence="5 6">
    <name type="scientific">Phlebiopsis gigantea (strain 11061_1 CR5-6)</name>
    <name type="common">White-rot fungus</name>
    <name type="synonym">Peniophora gigantea</name>
    <dbReference type="NCBI Taxonomy" id="745531"/>
    <lineage>
        <taxon>Eukaryota</taxon>
        <taxon>Fungi</taxon>
        <taxon>Dikarya</taxon>
        <taxon>Basidiomycota</taxon>
        <taxon>Agaricomycotina</taxon>
        <taxon>Agaricomycetes</taxon>
        <taxon>Polyporales</taxon>
        <taxon>Phanerochaetaceae</taxon>
        <taxon>Phlebiopsis</taxon>
    </lineage>
</organism>
<dbReference type="PANTHER" id="PTHR23079:SF55">
    <property type="entry name" value="RNA-DIRECTED RNA POLYMERASE"/>
    <property type="match status" value="1"/>
</dbReference>
<dbReference type="GO" id="GO:0031380">
    <property type="term" value="C:nuclear RNA-directed RNA polymerase complex"/>
    <property type="evidence" value="ECO:0007669"/>
    <property type="project" value="TreeGrafter"/>
</dbReference>
<dbReference type="OrthoDB" id="6513042at2759"/>
<feature type="domain" description="AAA+ ATPase" evidence="3">
    <location>
        <begin position="1268"/>
        <end position="1457"/>
    </location>
</feature>
<dbReference type="Proteomes" id="UP000053257">
    <property type="component" value="Unassembled WGS sequence"/>
</dbReference>
<gene>
    <name evidence="5" type="ORF">PHLGIDRAFT_31032</name>
</gene>
<keyword evidence="6" id="KW-1185">Reference proteome</keyword>
<dbReference type="PANTHER" id="PTHR23079">
    <property type="entry name" value="RNA-DEPENDENT RNA POLYMERASE"/>
    <property type="match status" value="1"/>
</dbReference>
<dbReference type="HOGENOM" id="CLU_002184_0_0_1"/>
<dbReference type="EMBL" id="KN840552">
    <property type="protein sequence ID" value="KIP05130.1"/>
    <property type="molecule type" value="Genomic_DNA"/>
</dbReference>
<evidence type="ECO:0000259" key="3">
    <source>
        <dbReference type="SMART" id="SM00382"/>
    </source>
</evidence>
<name>A0A0C3S877_PHLG1</name>
<dbReference type="Gene3D" id="3.40.50.300">
    <property type="entry name" value="P-loop containing nucleotide triphosphate hydrolases"/>
    <property type="match status" value="2"/>
</dbReference>
<feature type="region of interest" description="Disordered" evidence="2">
    <location>
        <begin position="1077"/>
        <end position="1110"/>
    </location>
</feature>
<reference evidence="5 6" key="1">
    <citation type="journal article" date="2014" name="PLoS Genet.">
        <title>Analysis of the Phlebiopsis gigantea genome, transcriptome and secretome provides insight into its pioneer colonization strategies of wood.</title>
        <authorList>
            <person name="Hori C."/>
            <person name="Ishida T."/>
            <person name="Igarashi K."/>
            <person name="Samejima M."/>
            <person name="Suzuki H."/>
            <person name="Master E."/>
            <person name="Ferreira P."/>
            <person name="Ruiz-Duenas F.J."/>
            <person name="Held B."/>
            <person name="Canessa P."/>
            <person name="Larrondo L.F."/>
            <person name="Schmoll M."/>
            <person name="Druzhinina I.S."/>
            <person name="Kubicek C.P."/>
            <person name="Gaskell J.A."/>
            <person name="Kersten P."/>
            <person name="St John F."/>
            <person name="Glasner J."/>
            <person name="Sabat G."/>
            <person name="Splinter BonDurant S."/>
            <person name="Syed K."/>
            <person name="Yadav J."/>
            <person name="Mgbeahuruike A.C."/>
            <person name="Kovalchuk A."/>
            <person name="Asiegbu F.O."/>
            <person name="Lackner G."/>
            <person name="Hoffmeister D."/>
            <person name="Rencoret J."/>
            <person name="Gutierrez A."/>
            <person name="Sun H."/>
            <person name="Lindquist E."/>
            <person name="Barry K."/>
            <person name="Riley R."/>
            <person name="Grigoriev I.V."/>
            <person name="Henrissat B."/>
            <person name="Kues U."/>
            <person name="Berka R.M."/>
            <person name="Martinez A.T."/>
            <person name="Covert S.F."/>
            <person name="Blanchette R.A."/>
            <person name="Cullen D."/>
        </authorList>
    </citation>
    <scope>NUCLEOTIDE SEQUENCE [LARGE SCALE GENOMIC DNA]</scope>
    <source>
        <strain evidence="5 6">11061_1 CR5-6</strain>
    </source>
</reference>
<dbReference type="GO" id="GO:0003968">
    <property type="term" value="F:RNA-directed RNA polymerase activity"/>
    <property type="evidence" value="ECO:0007669"/>
    <property type="project" value="UniProtKB-KW"/>
</dbReference>
<evidence type="ECO:0000256" key="1">
    <source>
        <dbReference type="ARBA" id="ARBA00048432"/>
    </source>
</evidence>
<dbReference type="Pfam" id="PF05183">
    <property type="entry name" value="RdRP"/>
    <property type="match status" value="1"/>
</dbReference>
<dbReference type="InterPro" id="IPR041677">
    <property type="entry name" value="DNA2/NAM7_AAA_11"/>
</dbReference>
<dbReference type="CDD" id="cd18808">
    <property type="entry name" value="SF1_C_Upf1"/>
    <property type="match status" value="1"/>
</dbReference>
<dbReference type="InterPro" id="IPR047187">
    <property type="entry name" value="SF1_C_Upf1"/>
</dbReference>
<comment type="catalytic activity">
    <reaction evidence="1">
        <text>ATP + H2O = ADP + phosphate + H(+)</text>
        <dbReference type="Rhea" id="RHEA:13065"/>
        <dbReference type="ChEBI" id="CHEBI:15377"/>
        <dbReference type="ChEBI" id="CHEBI:15378"/>
        <dbReference type="ChEBI" id="CHEBI:30616"/>
        <dbReference type="ChEBI" id="CHEBI:43474"/>
        <dbReference type="ChEBI" id="CHEBI:456216"/>
        <dbReference type="EC" id="3.6.4.12"/>
    </reaction>
    <physiologicalReaction direction="left-to-right" evidence="1">
        <dbReference type="Rhea" id="RHEA:13066"/>
    </physiologicalReaction>
</comment>
<dbReference type="InterPro" id="IPR003593">
    <property type="entry name" value="AAA+_ATPase"/>
</dbReference>
<proteinExistence type="predicted"/>
<sequence length="1703" mass="191481">MAPITLRDNPSTEDDSWIFQVPLPHSRRPDMGLIISFSPDKITLDRSLFPQNRILQTDDASKFILASFQKLRFPDTSPRVAEAYMVRFFKAGLFLNGKQYRFYGHSNSQLRSRSCFLREANTDGELDRRIYQLGDFLKITSAAKRSKRIGLLFSESKIDWTLHPRWVKDIEDIVHNGETFSDGCGLISTKFAKMLSKHKRIMFHRRPYTPTVYQIRYRGYKGVLMLEPGLNSDSDSGHVHFRKSQKKFTATQNDTFSVVDYSCPFAFARLNNDIVVLLSSLGVSTEVLLAKQDEYHRWLQNASEEWEAAFDLLCAANKFESAERLLLEGLENSTVRQDVLGLQHSELASLRKNDRLRVRMLVPKSRLLFGVCDPYGVLRPGEVHVRITVPRAGVVTLTKVDVAVVRNPCLYPGDILKLRATYHEKLNHLVDCVVFASRGTRAAPSMSSGGDLDGDKFAVIWDPDLVPPKAAEAYDYPAPPERVSKALDRQDLAKHFASYNSITMGRVSALHAKWVRLSPAGAMSTECQELNALYSLAVDGGSIKIPDRLIKLPEKTDPTPYVLDALHEAAKRFAEDFRLITSNAATLPDISEDVANNIILTLLASKKATMSEYEVVCKAAALARKYSLDIKRYFPHIDFSALTIAEKYAISNLLNLSAEEHPYIWNSLIRSDILHRKDLEDRELNKPLRLQRLYTSTIQGRAAFFEYLKDAIQNYRRRMIIFKTDYRFSAGIFLRGDIAWDEDHIIDDNILACSFLPESSTTIVTYKRGVKGWVLSCTDNSFQLYNRQRANTFIFMTRPAEKSGQDIVTSIALQNFSRFVQQQYGRMNRTPIGSIEIHVVSNRDRVAHQLFDLRFEHVQTEEFLSRFDHRPGSYSPNSLMKINWDERPPEERTVLVGNLENAAQILSNASADDALTYFRLARLHRAEDRMFHIFERLLEKNEVPMETIQLCMEEHPPLAYCALKKFLEGSDTMSSSSRTRLAIFVLRQIVRCANELGMASLAGLERLATYVAELDSSTYLDLLWLAALTIRAPPTVQEVLLVLHDNRSAGEKTLVEQYAHNHSLAVAFDRSEEAEDACPCDEQGRPKRQREAPIATKLRPVPPPRNRQIEEPEIPDNVAQSTIPTQVMAHVRVDLKVPIRIHSHVRLRVASSPEHSTLAPAIVDAVAVRASRGEICLDILQPLPPEWSEVDWHLYPAGSIVTSKAMMDAIQRLVEDGLACCRFRDIITGQAAIAPGDGNSVDELTDDDTDFTSPMNLSQRRAALSARLGHMSLIWGPPGTGKTTVVVQILLRLLQQDPESKVLMSASTHNAVDNVLERFIAENTKVNLLKDDQILRAATESSRVDKALQKYTMDARLGGSLTDDPRLVQKAQKRVKDARIVFTTCAGAALGMLRKAEFGIVLIDEASQISEPTALIPLVKGCTTAVMVGDHVQLRPTVRSMGKALEFDKSLFERLYTGPSFEKLTRTMLEIQYRFSEAINTFPSHEFYQGRLTTGNNNRGAIARLGLSSFPWYGPTPDGLVVPVAFVPCSAEEDFGRSSKTNKGQANLVKFIVGLLRALQLPEPRTPSADSDDDNRSTLASQLNSFSISILTPYSRQSTLLKQTIPQNMNVSVSTIDGFQGRESDIIVLSTVRSNVDGDLGFVDDPRRLNVAWTRPKVGLIIVGDPRTLRQCPLWGRALDHCQEVVIPPPDTPQAQDQQKVVR</sequence>
<dbReference type="InterPro" id="IPR007855">
    <property type="entry name" value="RDRP"/>
</dbReference>
<dbReference type="SMART" id="SM00382">
    <property type="entry name" value="AAA"/>
    <property type="match status" value="1"/>
</dbReference>
<evidence type="ECO:0000256" key="2">
    <source>
        <dbReference type="SAM" id="MobiDB-lite"/>
    </source>
</evidence>
<evidence type="ECO:0000313" key="6">
    <source>
        <dbReference type="Proteomes" id="UP000053257"/>
    </source>
</evidence>
<evidence type="ECO:0000259" key="4">
    <source>
        <dbReference type="SMART" id="SM00487"/>
    </source>
</evidence>
<dbReference type="GO" id="GO:0003678">
    <property type="term" value="F:DNA helicase activity"/>
    <property type="evidence" value="ECO:0007669"/>
    <property type="project" value="UniProtKB-EC"/>
</dbReference>
<dbReference type="InterPro" id="IPR057596">
    <property type="entry name" value="RDRP_core"/>
</dbReference>
<dbReference type="InterPro" id="IPR027417">
    <property type="entry name" value="P-loop_NTPase"/>
</dbReference>
<protein>
    <submittedName>
        <fullName evidence="5">Uncharacterized protein</fullName>
    </submittedName>
</protein>